<evidence type="ECO:0000313" key="2">
    <source>
        <dbReference type="Proteomes" id="UP000641454"/>
    </source>
</evidence>
<proteinExistence type="predicted"/>
<keyword evidence="2" id="KW-1185">Reference proteome</keyword>
<gene>
    <name evidence="1" type="ORF">H8R25_06905</name>
</gene>
<dbReference type="RefSeq" id="WP_187017830.1">
    <property type="nucleotide sequence ID" value="NZ_JACRUK010000011.1"/>
</dbReference>
<dbReference type="Gene3D" id="1.10.30.50">
    <property type="match status" value="1"/>
</dbReference>
<sequence>MNKINYPQDPNELISFKQAYYDCLDKSKTDEINKHLKKIKYKGKPLNFQKLVTLDFEDLIDLNPDIEIYSKKLNVSKTVKSKKIIKNKFEALFDYKSNQPKIAEFFMQKNHFKFKTCHYCGIEYINAFTDLNDYFDFIDFINRVDIYDLQIIKGIGEKRANAVIDKRKTLTFSNIDEIGLTKEIRDEIKKFNFKNGHNHFTLDHVIPQKTHKFYSLCLYNFVPSCYTCNSKFKKAKEFKIDEDLKKISPTSNQYSFTNDFKFKVFYTREFEKIKTNSDFVIEKLILSNETHIKQFLSIFKINGRYTFHKDLILQLIEKKIKYPDSQIKELSKKRGISSEELRKEILHFL</sequence>
<organism evidence="1 2">
    <name type="scientific">Flavobacterium muglaense</name>
    <dbReference type="NCBI Taxonomy" id="2764716"/>
    <lineage>
        <taxon>Bacteria</taxon>
        <taxon>Pseudomonadati</taxon>
        <taxon>Bacteroidota</taxon>
        <taxon>Flavobacteriia</taxon>
        <taxon>Flavobacteriales</taxon>
        <taxon>Flavobacteriaceae</taxon>
        <taxon>Flavobacterium</taxon>
    </lineage>
</organism>
<accession>A0A923N1W0</accession>
<dbReference type="SUPFAM" id="SSF160975">
    <property type="entry name" value="AF1531-like"/>
    <property type="match status" value="1"/>
</dbReference>
<comment type="caution">
    <text evidence="1">The sequence shown here is derived from an EMBL/GenBank/DDBJ whole genome shotgun (WGS) entry which is preliminary data.</text>
</comment>
<name>A0A923N1W0_9FLAO</name>
<dbReference type="Proteomes" id="UP000641454">
    <property type="component" value="Unassembled WGS sequence"/>
</dbReference>
<dbReference type="Gene3D" id="1.10.150.280">
    <property type="entry name" value="AF1531-like domain"/>
    <property type="match status" value="1"/>
</dbReference>
<dbReference type="EMBL" id="JACRUL010000011">
    <property type="protein sequence ID" value="MBC5844163.1"/>
    <property type="molecule type" value="Genomic_DNA"/>
</dbReference>
<dbReference type="AlphaFoldDB" id="A0A923N1W0"/>
<protein>
    <submittedName>
        <fullName evidence="1">Uncharacterized protein</fullName>
    </submittedName>
</protein>
<evidence type="ECO:0000313" key="1">
    <source>
        <dbReference type="EMBL" id="MBC5844163.1"/>
    </source>
</evidence>
<reference evidence="1 2" key="1">
    <citation type="submission" date="2020-08" db="EMBL/GenBank/DDBJ databases">
        <title>Description of novel Flavobacterium F-392 isolate.</title>
        <authorList>
            <person name="Saticioglu I.B."/>
            <person name="Duman M."/>
            <person name="Altun S."/>
        </authorList>
    </citation>
    <scope>NUCLEOTIDE SEQUENCE [LARGE SCALE GENOMIC DNA]</scope>
    <source>
        <strain evidence="1 2">F-392</strain>
    </source>
</reference>